<protein>
    <submittedName>
        <fullName evidence="4">Uncharacterized protein</fullName>
    </submittedName>
</protein>
<dbReference type="EMBL" id="FSRA01000002">
    <property type="protein sequence ID" value="SIO50320.1"/>
    <property type="molecule type" value="Genomic_DNA"/>
</dbReference>
<keyword evidence="3" id="KW-1133">Transmembrane helix</keyword>
<dbReference type="RefSeq" id="WP_074242162.1">
    <property type="nucleotide sequence ID" value="NZ_FSRA01000002.1"/>
</dbReference>
<keyword evidence="1" id="KW-0175">Coiled coil</keyword>
<evidence type="ECO:0000256" key="1">
    <source>
        <dbReference type="SAM" id="Coils"/>
    </source>
</evidence>
<feature type="transmembrane region" description="Helical" evidence="3">
    <location>
        <begin position="25"/>
        <end position="42"/>
    </location>
</feature>
<dbReference type="Proteomes" id="UP000185003">
    <property type="component" value="Unassembled WGS sequence"/>
</dbReference>
<feature type="region of interest" description="Disordered" evidence="2">
    <location>
        <begin position="305"/>
        <end position="328"/>
    </location>
</feature>
<organism evidence="4 5">
    <name type="scientific">Chitinophaga niabensis</name>
    <dbReference type="NCBI Taxonomy" id="536979"/>
    <lineage>
        <taxon>Bacteria</taxon>
        <taxon>Pseudomonadati</taxon>
        <taxon>Bacteroidota</taxon>
        <taxon>Chitinophagia</taxon>
        <taxon>Chitinophagales</taxon>
        <taxon>Chitinophagaceae</taxon>
        <taxon>Chitinophaga</taxon>
    </lineage>
</organism>
<evidence type="ECO:0000256" key="2">
    <source>
        <dbReference type="SAM" id="MobiDB-lite"/>
    </source>
</evidence>
<reference evidence="4 5" key="1">
    <citation type="submission" date="2016-11" db="EMBL/GenBank/DDBJ databases">
        <authorList>
            <person name="Jaros S."/>
            <person name="Januszkiewicz K."/>
            <person name="Wedrychowicz H."/>
        </authorList>
    </citation>
    <scope>NUCLEOTIDE SEQUENCE [LARGE SCALE GENOMIC DNA]</scope>
    <source>
        <strain evidence="4 5">DSM 24787</strain>
    </source>
</reference>
<dbReference type="OrthoDB" id="1157971at2"/>
<keyword evidence="5" id="KW-1185">Reference proteome</keyword>
<feature type="coiled-coil region" evidence="1">
    <location>
        <begin position="127"/>
        <end position="154"/>
    </location>
</feature>
<evidence type="ECO:0000313" key="4">
    <source>
        <dbReference type="EMBL" id="SIO50320.1"/>
    </source>
</evidence>
<dbReference type="STRING" id="536979.SAMN04488055_4878"/>
<sequence>MDTQFFPAESGQKLKSYWNRPGGKFGIVIGLGLLVLIGYYVIPILTNVVWNTLNFGIALVCLGLFLYAVTHRKLRLSLFYLYEWLMKKLVGVVIELDPFLIAEDYIGDMEEQREKLYKQSIEVDAQKEKIDMKIDEKEKDMAQLMSRAKAAQSNNMLPELGNATRHIARIKEYITQLTPIRDNLARIGDYLTKVHKNSGYMIEDARNELELKKDLYKSVSSGNKALSSALKIFNGDPEKKLMVEQSMEFLKEDIATKLSSMKKAISYSTDFMRSIDLDNATYELQGLTMLESFNPDTEFKLDVKKWEPDTTPRTPGQVPKDNYNDLLS</sequence>
<feature type="transmembrane region" description="Helical" evidence="3">
    <location>
        <begin position="48"/>
        <end position="69"/>
    </location>
</feature>
<name>A0A1N6K186_9BACT</name>
<keyword evidence="3" id="KW-0812">Transmembrane</keyword>
<dbReference type="AlphaFoldDB" id="A0A1N6K186"/>
<gene>
    <name evidence="4" type="ORF">SAMN04488055_4878</name>
</gene>
<evidence type="ECO:0000313" key="5">
    <source>
        <dbReference type="Proteomes" id="UP000185003"/>
    </source>
</evidence>
<evidence type="ECO:0000256" key="3">
    <source>
        <dbReference type="SAM" id="Phobius"/>
    </source>
</evidence>
<accession>A0A1N6K186</accession>
<keyword evidence="3" id="KW-0472">Membrane</keyword>
<proteinExistence type="predicted"/>